<proteinExistence type="predicted"/>
<keyword evidence="2" id="KW-1185">Reference proteome</keyword>
<dbReference type="AlphaFoldDB" id="A0A1E4SPT8"/>
<gene>
    <name evidence="1" type="ORF">CANTADRAFT_24421</name>
</gene>
<dbReference type="RefSeq" id="XP_020066627.1">
    <property type="nucleotide sequence ID" value="XM_020207106.1"/>
</dbReference>
<dbReference type="EMBL" id="KV453909">
    <property type="protein sequence ID" value="ODV81505.1"/>
    <property type="molecule type" value="Genomic_DNA"/>
</dbReference>
<name>A0A1E4SPT8_9ASCO</name>
<evidence type="ECO:0000313" key="1">
    <source>
        <dbReference type="EMBL" id="ODV81505.1"/>
    </source>
</evidence>
<organism evidence="1 2">
    <name type="scientific">Suhomyces tanzawaensis NRRL Y-17324</name>
    <dbReference type="NCBI Taxonomy" id="984487"/>
    <lineage>
        <taxon>Eukaryota</taxon>
        <taxon>Fungi</taxon>
        <taxon>Dikarya</taxon>
        <taxon>Ascomycota</taxon>
        <taxon>Saccharomycotina</taxon>
        <taxon>Pichiomycetes</taxon>
        <taxon>Debaryomycetaceae</taxon>
        <taxon>Suhomyces</taxon>
    </lineage>
</organism>
<evidence type="ECO:0000313" key="2">
    <source>
        <dbReference type="Proteomes" id="UP000094285"/>
    </source>
</evidence>
<protein>
    <submittedName>
        <fullName evidence="1">Uncharacterized protein</fullName>
    </submittedName>
</protein>
<accession>A0A1E4SPT8</accession>
<sequence length="56" mass="6567">MVLLMSYFREQQFNTGNSAVPRLAYSSIPSAILANEPSVRERTDQWKFMLNRYNQP</sequence>
<reference evidence="2" key="1">
    <citation type="submission" date="2016-05" db="EMBL/GenBank/DDBJ databases">
        <title>Comparative genomics of biotechnologically important yeasts.</title>
        <authorList>
            <consortium name="DOE Joint Genome Institute"/>
            <person name="Riley R."/>
            <person name="Haridas S."/>
            <person name="Wolfe K.H."/>
            <person name="Lopes M.R."/>
            <person name="Hittinger C.T."/>
            <person name="Goker M."/>
            <person name="Salamov A."/>
            <person name="Wisecaver J."/>
            <person name="Long T.M."/>
            <person name="Aerts A.L."/>
            <person name="Barry K."/>
            <person name="Choi C."/>
            <person name="Clum A."/>
            <person name="Coughlan A.Y."/>
            <person name="Deshpande S."/>
            <person name="Douglass A.P."/>
            <person name="Hanson S.J."/>
            <person name="Klenk H.-P."/>
            <person name="Labutti K."/>
            <person name="Lapidus A."/>
            <person name="Lindquist E."/>
            <person name="Lipzen A."/>
            <person name="Meier-Kolthoff J.P."/>
            <person name="Ohm R.A."/>
            <person name="Otillar R.P."/>
            <person name="Pangilinan J."/>
            <person name="Peng Y."/>
            <person name="Rokas A."/>
            <person name="Rosa C.A."/>
            <person name="Scheuner C."/>
            <person name="Sibirny A.A."/>
            <person name="Slot J.C."/>
            <person name="Stielow J.B."/>
            <person name="Sun H."/>
            <person name="Kurtzman C.P."/>
            <person name="Blackwell M."/>
            <person name="Grigoriev I.V."/>
            <person name="Jeffries T.W."/>
        </authorList>
    </citation>
    <scope>NUCLEOTIDE SEQUENCE [LARGE SCALE GENOMIC DNA]</scope>
    <source>
        <strain evidence="2">NRRL Y-17324</strain>
    </source>
</reference>
<dbReference type="GeneID" id="30981243"/>
<dbReference type="Proteomes" id="UP000094285">
    <property type="component" value="Unassembled WGS sequence"/>
</dbReference>